<evidence type="ECO:0000313" key="2">
    <source>
        <dbReference type="EMBL" id="KAJ2893399.1"/>
    </source>
</evidence>
<reference evidence="2" key="1">
    <citation type="submission" date="2022-07" db="EMBL/GenBank/DDBJ databases">
        <title>Draft genome sequence of Zalerion maritima ATCC 34329, a (micro)plastics degrading marine fungus.</title>
        <authorList>
            <person name="Paco A."/>
            <person name="Goncalves M.F.M."/>
            <person name="Rocha-Santos T.A.P."/>
            <person name="Alves A."/>
        </authorList>
    </citation>
    <scope>NUCLEOTIDE SEQUENCE</scope>
    <source>
        <strain evidence="2">ATCC 34329</strain>
    </source>
</reference>
<proteinExistence type="predicted"/>
<dbReference type="AlphaFoldDB" id="A0AAD5RHB8"/>
<sequence length="1070" mass="120731">MVLPDGALPSCWRRVGGRGFEPERFQPRASPGLQIFEALDRLSGQRSESPNGWFTAVHNFPHIPKPALSIEGFGKLGGSPLSNHEVELLKCKVMEPLKSATGAYSLPLHRVQFLDIGRWNHVLAAAALEAKGQLGINTDEKIRLVPDSLLLFPRGSFIEPHFVSSGSSNSPSCFGELFIDIRLEEFSGGDVITLHHGTRNSYNPSLDANPVSFLAFYHDIIQTMTPVTAGNRFVLSYHMEAQGPDNPVPSILSRVPDLRSIRVEVEQCLRRFKLSKQPEAVDCLVYHCYKTNIDRLCWLVFLAPICAAAGVHVTLASNNCFLKLDELTDGPIFPRTREGLYPRKSATIRDGFTIHGTRLRPNTTYDFECRMDQSPLDFKQVDVEDIYDDGIHHSPELSSIHSQIQDLFDIYPPVICEFSLASLIFKHPQSQSTPFSPIDWSRTTYACELVDIRNKLIEHTADGNWDNETVHDLVGKLADAYNSTSPVVDRKEVEFLARENLLMTRQDLVLALKCGNHAAFRSLACDLFKWRHPVNGTLNRTFFQNIEETEFLEGPEGDSGDFWEGIQQCLRLACFPGMMPQEPRLLPLLLGYSIVRSRKPSKAIQDEILAELSFQSEMNLKSMAEHIAIKRPSHSWETLGFPASNELSEEDGTLLAEYVFRVETLQSVESLILPRVLSQKSNTPFMIGFLKPWQTALLDQGDMEGMVASDLMSSPAQLEEIMIKLSQSTISVFHIRASIAKLNWMEGSIGYWEPFPPLTPAHYDAGSRAMPTTSHDWHRQTSFHWGYEEYTSGRQLERQPRIPEPDNVARFLLFLCFWEPKHSPRIKPWSGCDVAATREPGGEPDLTHPRDLATWFVSSLVSDITRADWSDGKYPETMFKDTNLKGRPPTRLPYDFQRFYLTFLRCFFQHVLAKSTTSRSRPHSDDLDQQSSGTDAADGLSAKSSFAVQNIVHEGEGREGGRKTGTIQDLLLQVDLESHAFQVLKELSRIIGTSYNMSERGLIRAMSLSSSLPETFEYGTVQWDPEWDSLDPMSDQAFSEVFHMSLLNARKKRRAHTPKPAEPWGRGIIV</sequence>
<feature type="region of interest" description="Disordered" evidence="1">
    <location>
        <begin position="918"/>
        <end position="940"/>
    </location>
</feature>
<protein>
    <submittedName>
        <fullName evidence="2">Uncharacterized protein</fullName>
    </submittedName>
</protein>
<dbReference type="EMBL" id="JAKWBI020000609">
    <property type="protein sequence ID" value="KAJ2893399.1"/>
    <property type="molecule type" value="Genomic_DNA"/>
</dbReference>
<dbReference type="Proteomes" id="UP001201980">
    <property type="component" value="Unassembled WGS sequence"/>
</dbReference>
<organism evidence="2 3">
    <name type="scientific">Zalerion maritima</name>
    <dbReference type="NCBI Taxonomy" id="339359"/>
    <lineage>
        <taxon>Eukaryota</taxon>
        <taxon>Fungi</taxon>
        <taxon>Dikarya</taxon>
        <taxon>Ascomycota</taxon>
        <taxon>Pezizomycotina</taxon>
        <taxon>Sordariomycetes</taxon>
        <taxon>Lulworthiomycetidae</taxon>
        <taxon>Lulworthiales</taxon>
        <taxon>Lulworthiaceae</taxon>
        <taxon>Zalerion</taxon>
    </lineage>
</organism>
<accession>A0AAD5RHB8</accession>
<name>A0AAD5RHB8_9PEZI</name>
<gene>
    <name evidence="2" type="ORF">MKZ38_008704</name>
</gene>
<evidence type="ECO:0000256" key="1">
    <source>
        <dbReference type="SAM" id="MobiDB-lite"/>
    </source>
</evidence>
<evidence type="ECO:0000313" key="3">
    <source>
        <dbReference type="Proteomes" id="UP001201980"/>
    </source>
</evidence>
<comment type="caution">
    <text evidence="2">The sequence shown here is derived from an EMBL/GenBank/DDBJ whole genome shotgun (WGS) entry which is preliminary data.</text>
</comment>
<keyword evidence="3" id="KW-1185">Reference proteome</keyword>